<evidence type="ECO:0000313" key="1">
    <source>
        <dbReference type="EMBL" id="MFC4072010.1"/>
    </source>
</evidence>
<reference evidence="2" key="1">
    <citation type="journal article" date="2019" name="Int. J. Syst. Evol. Microbiol.">
        <title>The Global Catalogue of Microorganisms (GCM) 10K type strain sequencing project: providing services to taxonomists for standard genome sequencing and annotation.</title>
        <authorList>
            <consortium name="The Broad Institute Genomics Platform"/>
            <consortium name="The Broad Institute Genome Sequencing Center for Infectious Disease"/>
            <person name="Wu L."/>
            <person name="Ma J."/>
        </authorList>
    </citation>
    <scope>NUCLEOTIDE SEQUENCE [LARGE SCALE GENOMIC DNA]</scope>
    <source>
        <strain evidence="2">TBRC 5832</strain>
    </source>
</reference>
<name>A0ABV8JAE7_9ACTN</name>
<proteinExistence type="predicted"/>
<sequence>MTEVAASGRRSRRRRIVLVCALLVALAVPAAAWWGQPRLAEGSLVAPGAGMTWANDGVEDTRMIVRGRPVATVTATFSIRNNGRLPFTMSGAGDTGNWLARQQVTLIPGFPGDDATATPVRQVTVRPGDEATLFWSLDMRCQPPLAEGASMSVEAIPLRVSTWGVPADRDLVLERPITFAGAAGTTTAMPPEDCVDG</sequence>
<dbReference type="RefSeq" id="WP_378072886.1">
    <property type="nucleotide sequence ID" value="NZ_JBHSBL010000030.1"/>
</dbReference>
<accession>A0ABV8JAE7</accession>
<evidence type="ECO:0000313" key="2">
    <source>
        <dbReference type="Proteomes" id="UP001595867"/>
    </source>
</evidence>
<keyword evidence="2" id="KW-1185">Reference proteome</keyword>
<dbReference type="Proteomes" id="UP001595867">
    <property type="component" value="Unassembled WGS sequence"/>
</dbReference>
<protein>
    <recommendedName>
        <fullName evidence="3">DUF4232 domain-containing protein</fullName>
    </recommendedName>
</protein>
<dbReference type="EMBL" id="JBHSBL010000030">
    <property type="protein sequence ID" value="MFC4072010.1"/>
    <property type="molecule type" value="Genomic_DNA"/>
</dbReference>
<gene>
    <name evidence="1" type="ORF">ACFO0C_44350</name>
</gene>
<evidence type="ECO:0008006" key="3">
    <source>
        <dbReference type="Google" id="ProtNLM"/>
    </source>
</evidence>
<comment type="caution">
    <text evidence="1">The sequence shown here is derived from an EMBL/GenBank/DDBJ whole genome shotgun (WGS) entry which is preliminary data.</text>
</comment>
<organism evidence="1 2">
    <name type="scientific">Actinoplanes subglobosus</name>
    <dbReference type="NCBI Taxonomy" id="1547892"/>
    <lineage>
        <taxon>Bacteria</taxon>
        <taxon>Bacillati</taxon>
        <taxon>Actinomycetota</taxon>
        <taxon>Actinomycetes</taxon>
        <taxon>Micromonosporales</taxon>
        <taxon>Micromonosporaceae</taxon>
        <taxon>Actinoplanes</taxon>
    </lineage>
</organism>